<organism evidence="1 2">
    <name type="scientific">Microbotryum silenes-dioicae</name>
    <dbReference type="NCBI Taxonomy" id="796604"/>
    <lineage>
        <taxon>Eukaryota</taxon>
        <taxon>Fungi</taxon>
        <taxon>Dikarya</taxon>
        <taxon>Basidiomycota</taxon>
        <taxon>Pucciniomycotina</taxon>
        <taxon>Microbotryomycetes</taxon>
        <taxon>Microbotryales</taxon>
        <taxon>Microbotryaceae</taxon>
        <taxon>Microbotryum</taxon>
    </lineage>
</organism>
<gene>
    <name evidence="1" type="primary">BQ5605_C010g05897</name>
    <name evidence="1" type="ORF">BQ5605_C010G05897</name>
</gene>
<evidence type="ECO:0000313" key="1">
    <source>
        <dbReference type="EMBL" id="SGY13572.1"/>
    </source>
</evidence>
<dbReference type="Proteomes" id="UP000249464">
    <property type="component" value="Unassembled WGS sequence"/>
</dbReference>
<dbReference type="EMBL" id="FQNC01000012">
    <property type="protein sequence ID" value="SGY13572.1"/>
    <property type="molecule type" value="Genomic_DNA"/>
</dbReference>
<keyword evidence="2" id="KW-1185">Reference proteome</keyword>
<name>A0A2X0LUD2_9BASI</name>
<dbReference type="AlphaFoldDB" id="A0A2X0LUD2"/>
<reference evidence="1 2" key="1">
    <citation type="submission" date="2016-11" db="EMBL/GenBank/DDBJ databases">
        <authorList>
            <person name="Jaros S."/>
            <person name="Januszkiewicz K."/>
            <person name="Wedrychowicz H."/>
        </authorList>
    </citation>
    <scope>NUCLEOTIDE SEQUENCE [LARGE SCALE GENOMIC DNA]</scope>
</reference>
<evidence type="ECO:0000313" key="2">
    <source>
        <dbReference type="Proteomes" id="UP000249464"/>
    </source>
</evidence>
<sequence length="77" mass="8711">MQGATKLSSELVYKDASYPTVECSDHIVVGRLQRIRIVDRGHQAWRWGPFGTVALEFVEEEAKQEQASFIQTKKGAM</sequence>
<proteinExistence type="predicted"/>
<accession>A0A2X0LUD2</accession>
<protein>
    <submittedName>
        <fullName evidence="1">BQ5605_C010g05897 protein</fullName>
    </submittedName>
</protein>